<evidence type="ECO:0000256" key="1">
    <source>
        <dbReference type="ARBA" id="ARBA00011051"/>
    </source>
</evidence>
<name>A0A6N9YJE6_9ACTN</name>
<feature type="domain" description="VOC" evidence="4">
    <location>
        <begin position="58"/>
        <end position="175"/>
    </location>
</feature>
<sequence length="177" mass="19810">MDVTIADAKRAARILRDRLTHSAVDLSHSAALEIVARQLGYRDWNTAVAALDDQQGPGLGHAVPVLRIYDESQARGFYVDYLGFHVEWEHRFEPGLPLYARLRRDELVIDMSEHHGDGTPGSVLWAPIRDLAAFHRELVNRAYANLRPGIDRQAPGGPTMEIVDPFSNVIRFCEATA</sequence>
<protein>
    <recommendedName>
        <fullName evidence="2">Bleomycin resistance protein</fullName>
    </recommendedName>
</protein>
<evidence type="ECO:0000313" key="5">
    <source>
        <dbReference type="EMBL" id="NED95136.1"/>
    </source>
</evidence>
<dbReference type="PROSITE" id="PS51819">
    <property type="entry name" value="VOC"/>
    <property type="match status" value="1"/>
</dbReference>
<keyword evidence="3" id="KW-0046">Antibiotic resistance</keyword>
<evidence type="ECO:0000256" key="2">
    <source>
        <dbReference type="ARBA" id="ARBA00021572"/>
    </source>
</evidence>
<dbReference type="InterPro" id="IPR000335">
    <property type="entry name" value="Bleomycin-R"/>
</dbReference>
<proteinExistence type="inferred from homology"/>
<comment type="caution">
    <text evidence="5">The sequence shown here is derived from an EMBL/GenBank/DDBJ whole genome shotgun (WGS) entry which is preliminary data.</text>
</comment>
<evidence type="ECO:0000313" key="6">
    <source>
        <dbReference type="Proteomes" id="UP000469185"/>
    </source>
</evidence>
<dbReference type="EMBL" id="JAAGOB010000003">
    <property type="protein sequence ID" value="NED95136.1"/>
    <property type="molecule type" value="Genomic_DNA"/>
</dbReference>
<organism evidence="5 6">
    <name type="scientific">Phytoactinopolyspora alkaliphila</name>
    <dbReference type="NCBI Taxonomy" id="1783498"/>
    <lineage>
        <taxon>Bacteria</taxon>
        <taxon>Bacillati</taxon>
        <taxon>Actinomycetota</taxon>
        <taxon>Actinomycetes</taxon>
        <taxon>Jiangellales</taxon>
        <taxon>Jiangellaceae</taxon>
        <taxon>Phytoactinopolyspora</taxon>
    </lineage>
</organism>
<accession>A0A6N9YJE6</accession>
<evidence type="ECO:0000259" key="4">
    <source>
        <dbReference type="PROSITE" id="PS51819"/>
    </source>
</evidence>
<dbReference type="InterPro" id="IPR029068">
    <property type="entry name" value="Glyas_Bleomycin-R_OHBP_Dase"/>
</dbReference>
<dbReference type="InterPro" id="IPR045517">
    <property type="entry name" value="Glyoxalase_8"/>
</dbReference>
<dbReference type="Pfam" id="PF20066">
    <property type="entry name" value="Glyoxalase_8"/>
    <property type="match status" value="1"/>
</dbReference>
<reference evidence="5 6" key="1">
    <citation type="submission" date="2020-02" db="EMBL/GenBank/DDBJ databases">
        <authorList>
            <person name="Li X.-J."/>
            <person name="Feng X.-M."/>
        </authorList>
    </citation>
    <scope>NUCLEOTIDE SEQUENCE [LARGE SCALE GENOMIC DNA]</scope>
    <source>
        <strain evidence="5 6">CGMCC 4.7225</strain>
    </source>
</reference>
<keyword evidence="6" id="KW-1185">Reference proteome</keyword>
<gene>
    <name evidence="5" type="ORF">G1H11_07390</name>
</gene>
<dbReference type="GO" id="GO:0046677">
    <property type="term" value="P:response to antibiotic"/>
    <property type="evidence" value="ECO:0007669"/>
    <property type="project" value="UniProtKB-KW"/>
</dbReference>
<evidence type="ECO:0000256" key="3">
    <source>
        <dbReference type="ARBA" id="ARBA00023251"/>
    </source>
</evidence>
<dbReference type="Pfam" id="PF19581">
    <property type="entry name" value="Glyoxalase_7"/>
    <property type="match status" value="1"/>
</dbReference>
<dbReference type="AlphaFoldDB" id="A0A6N9YJE6"/>
<dbReference type="SUPFAM" id="SSF54593">
    <property type="entry name" value="Glyoxalase/Bleomycin resistance protein/Dihydroxybiphenyl dioxygenase"/>
    <property type="match status" value="1"/>
</dbReference>
<dbReference type="InterPro" id="IPR037523">
    <property type="entry name" value="VOC_core"/>
</dbReference>
<dbReference type="RefSeq" id="WP_163817549.1">
    <property type="nucleotide sequence ID" value="NZ_JAAGOB010000003.1"/>
</dbReference>
<dbReference type="Gene3D" id="3.10.180.10">
    <property type="entry name" value="2,3-Dihydroxybiphenyl 1,2-Dioxygenase, domain 1"/>
    <property type="match status" value="1"/>
</dbReference>
<comment type="similarity">
    <text evidence="1">Belongs to the bleomycin resistance protein family.</text>
</comment>
<dbReference type="Proteomes" id="UP000469185">
    <property type="component" value="Unassembled WGS sequence"/>
</dbReference>